<keyword evidence="2" id="KW-1185">Reference proteome</keyword>
<name>A0A285CPL9_9BACI</name>
<organism evidence="1 2">
    <name type="scientific">Bacillus oleivorans</name>
    <dbReference type="NCBI Taxonomy" id="1448271"/>
    <lineage>
        <taxon>Bacteria</taxon>
        <taxon>Bacillati</taxon>
        <taxon>Bacillota</taxon>
        <taxon>Bacilli</taxon>
        <taxon>Bacillales</taxon>
        <taxon>Bacillaceae</taxon>
        <taxon>Bacillus</taxon>
    </lineage>
</organism>
<proteinExistence type="predicted"/>
<gene>
    <name evidence="1" type="ORF">SAMN05877753_10399</name>
</gene>
<evidence type="ECO:0000313" key="1">
    <source>
        <dbReference type="EMBL" id="SNX69530.1"/>
    </source>
</evidence>
<reference evidence="1 2" key="1">
    <citation type="submission" date="2017-08" db="EMBL/GenBank/DDBJ databases">
        <authorList>
            <person name="de Groot N.N."/>
        </authorList>
    </citation>
    <scope>NUCLEOTIDE SEQUENCE [LARGE SCALE GENOMIC DNA]</scope>
    <source>
        <strain evidence="1 2">JC228</strain>
    </source>
</reference>
<dbReference type="Proteomes" id="UP000219546">
    <property type="component" value="Unassembled WGS sequence"/>
</dbReference>
<protein>
    <submittedName>
        <fullName evidence="1">Uncharacterized protein</fullName>
    </submittedName>
</protein>
<dbReference type="OrthoDB" id="92877at2"/>
<sequence>MDEWQQEISKAFENKDLIHQFLTILRNTYPRHMGDQLNILWNLVQHDGKWIDQALQRAMTLRLRSANNFRDLLYSLKYEEEQIQPQATKKKAGTYSHITASTRDVDSYIAIMKGGHSA</sequence>
<accession>A0A285CPL9</accession>
<dbReference type="EMBL" id="OAOP01000003">
    <property type="protein sequence ID" value="SNX69530.1"/>
    <property type="molecule type" value="Genomic_DNA"/>
</dbReference>
<evidence type="ECO:0000313" key="2">
    <source>
        <dbReference type="Proteomes" id="UP000219546"/>
    </source>
</evidence>
<dbReference type="AlphaFoldDB" id="A0A285CPL9"/>
<dbReference type="RefSeq" id="WP_097158042.1">
    <property type="nucleotide sequence ID" value="NZ_JBEPMQ010000002.1"/>
</dbReference>